<proteinExistence type="predicted"/>
<dbReference type="InterPro" id="IPR029032">
    <property type="entry name" value="AhpD-like"/>
</dbReference>
<name>A0A1I6RLR8_9EURY</name>
<organism evidence="2 3">
    <name type="scientific">Halostagnicola kamekurae</name>
    <dbReference type="NCBI Taxonomy" id="619731"/>
    <lineage>
        <taxon>Archaea</taxon>
        <taxon>Methanobacteriati</taxon>
        <taxon>Methanobacteriota</taxon>
        <taxon>Stenosarchaea group</taxon>
        <taxon>Halobacteria</taxon>
        <taxon>Halobacteriales</taxon>
        <taxon>Natrialbaceae</taxon>
        <taxon>Halostagnicola</taxon>
    </lineage>
</organism>
<evidence type="ECO:0000259" key="1">
    <source>
        <dbReference type="Pfam" id="PF02627"/>
    </source>
</evidence>
<dbReference type="Proteomes" id="UP000199199">
    <property type="component" value="Unassembled WGS sequence"/>
</dbReference>
<reference evidence="3" key="1">
    <citation type="submission" date="2016-10" db="EMBL/GenBank/DDBJ databases">
        <authorList>
            <person name="Varghese N."/>
            <person name="Submissions S."/>
        </authorList>
    </citation>
    <scope>NUCLEOTIDE SEQUENCE [LARGE SCALE GENOMIC DNA]</scope>
    <source>
        <strain evidence="3">DSM 22427</strain>
    </source>
</reference>
<dbReference type="GO" id="GO:0051920">
    <property type="term" value="F:peroxiredoxin activity"/>
    <property type="evidence" value="ECO:0007669"/>
    <property type="project" value="InterPro"/>
</dbReference>
<protein>
    <submittedName>
        <fullName evidence="2">Carboxymuconolactone decarboxylase family protein</fullName>
    </submittedName>
</protein>
<dbReference type="PANTHER" id="PTHR34846:SF5">
    <property type="entry name" value="CARBOXYMUCONOLACTONE DECARBOXYLASE-LIKE DOMAIN-CONTAINING PROTEIN"/>
    <property type="match status" value="1"/>
</dbReference>
<gene>
    <name evidence="2" type="ORF">SAMN04488556_1893</name>
</gene>
<dbReference type="AlphaFoldDB" id="A0A1I6RLR8"/>
<dbReference type="Gene3D" id="1.20.1290.10">
    <property type="entry name" value="AhpD-like"/>
    <property type="match status" value="1"/>
</dbReference>
<keyword evidence="3" id="KW-1185">Reference proteome</keyword>
<feature type="domain" description="Carboxymuconolactone decarboxylase-like" evidence="1">
    <location>
        <begin position="51"/>
        <end position="114"/>
    </location>
</feature>
<evidence type="ECO:0000313" key="2">
    <source>
        <dbReference type="EMBL" id="SFS65693.1"/>
    </source>
</evidence>
<dbReference type="InterPro" id="IPR003779">
    <property type="entry name" value="CMD-like"/>
</dbReference>
<sequence>MARLDPVDPDEVPAEKRSLLETASDAAGSDDHSLSGGRLNVYRTLAHNLALLEGFRDYLSTLWHQSGLTPHERELVILTTAARTDSAYEWHQHVRIALDEGVPVEDILAVSRGRHDALEANHSVLVEYVEQFVEGTVDDTTHAQLTDHYSDEVVLGIGALAGNYLGLARVLEALEVEPESPFVGWDLENL</sequence>
<evidence type="ECO:0000313" key="3">
    <source>
        <dbReference type="Proteomes" id="UP000199199"/>
    </source>
</evidence>
<dbReference type="RefSeq" id="WP_092903997.1">
    <property type="nucleotide sequence ID" value="NZ_FOZS01000002.1"/>
</dbReference>
<dbReference type="PANTHER" id="PTHR34846">
    <property type="entry name" value="4-CARBOXYMUCONOLACTONE DECARBOXYLASE FAMILY PROTEIN (AFU_ORTHOLOGUE AFUA_6G11590)"/>
    <property type="match status" value="1"/>
</dbReference>
<accession>A0A1I6RLR8</accession>
<dbReference type="SUPFAM" id="SSF69118">
    <property type="entry name" value="AhpD-like"/>
    <property type="match status" value="1"/>
</dbReference>
<dbReference type="OrthoDB" id="343109at2157"/>
<dbReference type="Pfam" id="PF02627">
    <property type="entry name" value="CMD"/>
    <property type="match status" value="1"/>
</dbReference>
<dbReference type="EMBL" id="FOZS01000002">
    <property type="protein sequence ID" value="SFS65693.1"/>
    <property type="molecule type" value="Genomic_DNA"/>
</dbReference>